<comment type="caution">
    <text evidence="1">The sequence shown here is derived from an EMBL/GenBank/DDBJ whole genome shotgun (WGS) entry which is preliminary data.</text>
</comment>
<proteinExistence type="predicted"/>
<organism evidence="1 2">
    <name type="scientific">Ficus carica</name>
    <name type="common">Common fig</name>
    <dbReference type="NCBI Taxonomy" id="3494"/>
    <lineage>
        <taxon>Eukaryota</taxon>
        <taxon>Viridiplantae</taxon>
        <taxon>Streptophyta</taxon>
        <taxon>Embryophyta</taxon>
        <taxon>Tracheophyta</taxon>
        <taxon>Spermatophyta</taxon>
        <taxon>Magnoliopsida</taxon>
        <taxon>eudicotyledons</taxon>
        <taxon>Gunneridae</taxon>
        <taxon>Pentapetalae</taxon>
        <taxon>rosids</taxon>
        <taxon>fabids</taxon>
        <taxon>Rosales</taxon>
        <taxon>Moraceae</taxon>
        <taxon>Ficeae</taxon>
        <taxon>Ficus</taxon>
    </lineage>
</organism>
<dbReference type="EMBL" id="BTGU01000060">
    <property type="protein sequence ID" value="GMN55914.1"/>
    <property type="molecule type" value="Genomic_DNA"/>
</dbReference>
<sequence length="193" mass="21695">MASLPWEMTAAILKPIAGKGSAALQGAHYQYFSWVELNTLDRAVKLPDHPVNKNLIRFPLEGSGMLNSHCVKIPIHMMMSFTDLGMIMLTKTTKVGEDFSPILNQTLVLLLITLSPSSLHWLVSRNHSVSSLASNYLDLFIVSFDIVTEELRDMPLPYRANIDVLSKPIFEANFVFPIAYLKNNVILLDESYE</sequence>
<dbReference type="AlphaFoldDB" id="A0AA88DKH3"/>
<reference evidence="1" key="1">
    <citation type="submission" date="2023-07" db="EMBL/GenBank/DDBJ databases">
        <title>draft genome sequence of fig (Ficus carica).</title>
        <authorList>
            <person name="Takahashi T."/>
            <person name="Nishimura K."/>
        </authorList>
    </citation>
    <scope>NUCLEOTIDE SEQUENCE</scope>
</reference>
<name>A0AA88DKH3_FICCA</name>
<keyword evidence="2" id="KW-1185">Reference proteome</keyword>
<evidence type="ECO:0000313" key="1">
    <source>
        <dbReference type="EMBL" id="GMN55914.1"/>
    </source>
</evidence>
<dbReference type="Proteomes" id="UP001187192">
    <property type="component" value="Unassembled WGS sequence"/>
</dbReference>
<gene>
    <name evidence="1" type="ORF">TIFTF001_025033</name>
</gene>
<protein>
    <submittedName>
        <fullName evidence="1">Uncharacterized protein</fullName>
    </submittedName>
</protein>
<accession>A0AA88DKH3</accession>
<evidence type="ECO:0000313" key="2">
    <source>
        <dbReference type="Proteomes" id="UP001187192"/>
    </source>
</evidence>